<evidence type="ECO:0000256" key="2">
    <source>
        <dbReference type="ARBA" id="ARBA00023125"/>
    </source>
</evidence>
<evidence type="ECO:0000256" key="4">
    <source>
        <dbReference type="PROSITE-ProRule" id="PRU00169"/>
    </source>
</evidence>
<keyword evidence="4" id="KW-0597">Phosphoprotein</keyword>
<dbReference type="Pfam" id="PF00072">
    <property type="entry name" value="Response_reg"/>
    <property type="match status" value="1"/>
</dbReference>
<dbReference type="GO" id="GO:0003700">
    <property type="term" value="F:DNA-binding transcription factor activity"/>
    <property type="evidence" value="ECO:0007669"/>
    <property type="project" value="InterPro"/>
</dbReference>
<keyword evidence="8" id="KW-1185">Reference proteome</keyword>
<dbReference type="InterPro" id="IPR018060">
    <property type="entry name" value="HTH_AraC"/>
</dbReference>
<evidence type="ECO:0000313" key="8">
    <source>
        <dbReference type="Proteomes" id="UP000256869"/>
    </source>
</evidence>
<feature type="domain" description="Response regulatory" evidence="6">
    <location>
        <begin position="8"/>
        <end position="125"/>
    </location>
</feature>
<dbReference type="Pfam" id="PF12833">
    <property type="entry name" value="HTH_18"/>
    <property type="match status" value="1"/>
</dbReference>
<evidence type="ECO:0000256" key="3">
    <source>
        <dbReference type="ARBA" id="ARBA00023163"/>
    </source>
</evidence>
<dbReference type="GO" id="GO:0000160">
    <property type="term" value="P:phosphorelay signal transduction system"/>
    <property type="evidence" value="ECO:0007669"/>
    <property type="project" value="InterPro"/>
</dbReference>
<dbReference type="PROSITE" id="PS01124">
    <property type="entry name" value="HTH_ARAC_FAMILY_2"/>
    <property type="match status" value="1"/>
</dbReference>
<dbReference type="SUPFAM" id="SSF52172">
    <property type="entry name" value="CheY-like"/>
    <property type="match status" value="1"/>
</dbReference>
<dbReference type="SMART" id="SM00448">
    <property type="entry name" value="REC"/>
    <property type="match status" value="1"/>
</dbReference>
<keyword evidence="3" id="KW-0804">Transcription</keyword>
<evidence type="ECO:0000313" key="7">
    <source>
        <dbReference type="EMBL" id="RED61832.1"/>
    </source>
</evidence>
<dbReference type="SMART" id="SM00342">
    <property type="entry name" value="HTH_ARAC"/>
    <property type="match status" value="1"/>
</dbReference>
<dbReference type="Gene3D" id="3.40.50.2300">
    <property type="match status" value="1"/>
</dbReference>
<dbReference type="PROSITE" id="PS50110">
    <property type="entry name" value="RESPONSE_REGULATORY"/>
    <property type="match status" value="1"/>
</dbReference>
<dbReference type="InterPro" id="IPR011006">
    <property type="entry name" value="CheY-like_superfamily"/>
</dbReference>
<dbReference type="InterPro" id="IPR001789">
    <property type="entry name" value="Sig_transdc_resp-reg_receiver"/>
</dbReference>
<name>A0A3D9IJA8_9BACL</name>
<keyword evidence="1" id="KW-0805">Transcription regulation</keyword>
<dbReference type="InterPro" id="IPR018062">
    <property type="entry name" value="HTH_AraC-typ_CS"/>
</dbReference>
<dbReference type="InterPro" id="IPR009057">
    <property type="entry name" value="Homeodomain-like_sf"/>
</dbReference>
<dbReference type="CDD" id="cd17536">
    <property type="entry name" value="REC_YesN-like"/>
    <property type="match status" value="1"/>
</dbReference>
<protein>
    <submittedName>
        <fullName evidence="7">YesN/AraC family two-component response regulator</fullName>
    </submittedName>
</protein>
<feature type="modified residue" description="4-aspartylphosphate" evidence="4">
    <location>
        <position position="60"/>
    </location>
</feature>
<accession>A0A3D9IJA8</accession>
<organism evidence="7 8">
    <name type="scientific">Cohnella lupini</name>
    <dbReference type="NCBI Taxonomy" id="1294267"/>
    <lineage>
        <taxon>Bacteria</taxon>
        <taxon>Bacillati</taxon>
        <taxon>Bacillota</taxon>
        <taxon>Bacilli</taxon>
        <taxon>Bacillales</taxon>
        <taxon>Paenibacillaceae</taxon>
        <taxon>Cohnella</taxon>
    </lineage>
</organism>
<dbReference type="OrthoDB" id="2676256at2"/>
<dbReference type="Proteomes" id="UP000256869">
    <property type="component" value="Unassembled WGS sequence"/>
</dbReference>
<evidence type="ECO:0000256" key="1">
    <source>
        <dbReference type="ARBA" id="ARBA00023015"/>
    </source>
</evidence>
<evidence type="ECO:0000259" key="5">
    <source>
        <dbReference type="PROSITE" id="PS01124"/>
    </source>
</evidence>
<proteinExistence type="predicted"/>
<dbReference type="PANTHER" id="PTHR43280:SF2">
    <property type="entry name" value="HTH-TYPE TRANSCRIPTIONAL REGULATOR EXSA"/>
    <property type="match status" value="1"/>
</dbReference>
<sequence>MKLVKSLKIIVIEDEPVILENIIKKIKGSQAEFTVVAKAYNGKNGLALIKAHKPDAIITDIKMPIMDGIELISQVRLLFPEMPVIVLSGYDEFEYARQAMRFGVMDYLLKPLDTAMLLDALNRVRNVVYPKNDLIERNIISSELLGQNQVRELATLTNDARYQIVLICLGNLCNHVTSINRAYFFADLWGQIDWEQTIEQLPSKSQSWWLIDEKLSNQKFLILSAAENNEISDIQSTAEWLQASLLAAVAPYAVNISVHAEITPNHELWKVAQELRSRLERNMLLGKSSIHFSSSEIKSKREDSSGGVSPSAYNRISSLLETDNTELLRPALFKLFESWETAGYSQRQIEKTFGDLIDLFRRSKILIGKDEWDDIEAQILDSISLSVDYATLCTKVWSLLERTLIPKNIIEETAELSDKIEQYLQDHYAEDISFEELAHKFNFTSAYLTKIFKKHKNETPLKYLTSLRMEEAKRLIVEHKELDLRIIAEMIGYFDPHYFSKVFKSNVGKTPTEYRTDPI</sequence>
<reference evidence="7 8" key="1">
    <citation type="submission" date="2018-07" db="EMBL/GenBank/DDBJ databases">
        <title>Genomic Encyclopedia of Type Strains, Phase III (KMG-III): the genomes of soil and plant-associated and newly described type strains.</title>
        <authorList>
            <person name="Whitman W."/>
        </authorList>
    </citation>
    <scope>NUCLEOTIDE SEQUENCE [LARGE SCALE GENOMIC DNA]</scope>
    <source>
        <strain evidence="7 8">CECT 8236</strain>
    </source>
</reference>
<keyword evidence="2" id="KW-0238">DNA-binding</keyword>
<dbReference type="SUPFAM" id="SSF46689">
    <property type="entry name" value="Homeodomain-like"/>
    <property type="match status" value="2"/>
</dbReference>
<gene>
    <name evidence="7" type="ORF">DFP95_105261</name>
</gene>
<dbReference type="AlphaFoldDB" id="A0A3D9IJA8"/>
<dbReference type="Gene3D" id="1.10.10.60">
    <property type="entry name" value="Homeodomain-like"/>
    <property type="match status" value="2"/>
</dbReference>
<dbReference type="RefSeq" id="WP_115992853.1">
    <property type="nucleotide sequence ID" value="NZ_QRDY01000005.1"/>
</dbReference>
<dbReference type="EMBL" id="QRDY01000005">
    <property type="protein sequence ID" value="RED61832.1"/>
    <property type="molecule type" value="Genomic_DNA"/>
</dbReference>
<dbReference type="PANTHER" id="PTHR43280">
    <property type="entry name" value="ARAC-FAMILY TRANSCRIPTIONAL REGULATOR"/>
    <property type="match status" value="1"/>
</dbReference>
<dbReference type="GO" id="GO:0043565">
    <property type="term" value="F:sequence-specific DNA binding"/>
    <property type="evidence" value="ECO:0007669"/>
    <property type="project" value="InterPro"/>
</dbReference>
<feature type="domain" description="HTH araC/xylS-type" evidence="5">
    <location>
        <begin position="418"/>
        <end position="517"/>
    </location>
</feature>
<dbReference type="PROSITE" id="PS00041">
    <property type="entry name" value="HTH_ARAC_FAMILY_1"/>
    <property type="match status" value="1"/>
</dbReference>
<evidence type="ECO:0000259" key="6">
    <source>
        <dbReference type="PROSITE" id="PS50110"/>
    </source>
</evidence>
<comment type="caution">
    <text evidence="7">The sequence shown here is derived from an EMBL/GenBank/DDBJ whole genome shotgun (WGS) entry which is preliminary data.</text>
</comment>